<evidence type="ECO:0000313" key="4">
    <source>
        <dbReference type="Proteomes" id="UP000761534"/>
    </source>
</evidence>
<protein>
    <recommendedName>
        <fullName evidence="2">DNA/RNA-binding domain-containing protein</fullName>
    </recommendedName>
</protein>
<comment type="caution">
    <text evidence="3">The sequence shown here is derived from an EMBL/GenBank/DDBJ whole genome shotgun (WGS) entry which is preliminary data.</text>
</comment>
<sequence length="806" mass="91443">MDIDTSNRPRRMSRGGGGRGQSTAEDDDFDRGPAVSGGSRQLFDSRLESSTSNTKKRNNNNKSQNNNGSSNGQGSVGKFRPTEYNLASLESLVNEIQKTYFDITGLEDKCEKLAASLQEQSDEECRRNFEDWNILYSNQSTLLQKYYDFLFLTNHPYGNSATKSLIKKYKIPLRMWNKGIFKFLDLLRNYRAHTHDLIAKFTLDCFSLLTMLTEPPYESRNMWLEALGDISRFSMILGPSTTADWKKVAQFWYQKAMIRSPGVGRLYHHSAVVCTHKLDSLFYFCKSLTATQPFSPAADTIGSLFKTNALSADTSNQTGVFAFLSVHQELFDDPALAELTSINLSVFLSELSNEEAPTTLEKDPDHVIHRGFAIAACNISALMDYGINENNRFWGFFNHNRTACKKESPASRKLAFQTLRTFLLLPTEIALPHALVWLLFLQVLADDGDLFDAIVSDSQFPKREFDQLLQNAYTYTCGPVLNLSDGTQDISQLIWFLAKWKGSLSDKYPPSPSGIQSREACDLLARTNRNLNDEFEIPTYKKRPLPEETELYGFMWPPKSTDNSEYVMTMELGIPNTLFPGFSNTHDVLVMRPIRAIELIYEIAKSRGWTTCGPSSFFVSTNQPTPPLLRQVRRPLLPEEYSMVFPDGSIGLSHNELDNARWVLDVDVWMYYLDQVHKDSHLFANIDVPLITIRQLKYCAKEATSSDSANAVRALEYIVEQHHQDCLNIFTSARQPLDREDIVEHADNLDSCHPGGYINVPEVFLEFLLLSQAQLKQSNQPLVLLSNNRKMMQKALAQNIICVHSC</sequence>
<dbReference type="Pfam" id="PF10373">
    <property type="entry name" value="EST1_DNA_bind"/>
    <property type="match status" value="1"/>
</dbReference>
<dbReference type="GO" id="GO:0005697">
    <property type="term" value="C:telomerase holoenzyme complex"/>
    <property type="evidence" value="ECO:0007669"/>
    <property type="project" value="TreeGrafter"/>
</dbReference>
<proteinExistence type="predicted"/>
<dbReference type="GO" id="GO:0070034">
    <property type="term" value="F:telomerase RNA binding"/>
    <property type="evidence" value="ECO:0007669"/>
    <property type="project" value="TreeGrafter"/>
</dbReference>
<dbReference type="InterPro" id="IPR011990">
    <property type="entry name" value="TPR-like_helical_dom_sf"/>
</dbReference>
<feature type="domain" description="DNA/RNA-binding" evidence="2">
    <location>
        <begin position="252"/>
        <end position="315"/>
    </location>
</feature>
<dbReference type="EMBL" id="SWFS01000345">
    <property type="protein sequence ID" value="KAA8909248.1"/>
    <property type="molecule type" value="Genomic_DNA"/>
</dbReference>
<dbReference type="InterPro" id="IPR045153">
    <property type="entry name" value="Est1/Ebs1-like"/>
</dbReference>
<dbReference type="AlphaFoldDB" id="A0A642UZY7"/>
<dbReference type="PANTHER" id="PTHR15696">
    <property type="entry name" value="SMG-7 SUPPRESSOR WITH MORPHOLOGICAL EFFECT ON GENITALIA PROTEIN 7"/>
    <property type="match status" value="1"/>
</dbReference>
<feature type="region of interest" description="Disordered" evidence="1">
    <location>
        <begin position="1"/>
        <end position="79"/>
    </location>
</feature>
<dbReference type="GO" id="GO:0000184">
    <property type="term" value="P:nuclear-transcribed mRNA catabolic process, nonsense-mediated decay"/>
    <property type="evidence" value="ECO:0007669"/>
    <property type="project" value="TreeGrafter"/>
</dbReference>
<dbReference type="Gene3D" id="1.25.40.10">
    <property type="entry name" value="Tetratricopeptide repeat domain"/>
    <property type="match status" value="1"/>
</dbReference>
<keyword evidence="4" id="KW-1185">Reference proteome</keyword>
<dbReference type="PANTHER" id="PTHR15696:SF0">
    <property type="entry name" value="TELOMERASE-BINDING PROTEIN EST1A"/>
    <property type="match status" value="1"/>
</dbReference>
<feature type="compositionally biased region" description="Low complexity" evidence="1">
    <location>
        <begin position="60"/>
        <end position="73"/>
    </location>
</feature>
<dbReference type="SUPFAM" id="SSF48452">
    <property type="entry name" value="TPR-like"/>
    <property type="match status" value="1"/>
</dbReference>
<reference evidence="3" key="1">
    <citation type="journal article" date="2019" name="G3 (Bethesda)">
        <title>Genome Assemblies of Two Rare Opportunistic Yeast Pathogens: Diutina rugosa (syn. Candida rugosa) and Trichomonascus ciferrii (syn. Candida ciferrii).</title>
        <authorList>
            <person name="Mixao V."/>
            <person name="Saus E."/>
            <person name="Hansen A.P."/>
            <person name="Lass-Florl C."/>
            <person name="Gabaldon T."/>
        </authorList>
    </citation>
    <scope>NUCLEOTIDE SEQUENCE</scope>
    <source>
        <strain evidence="3">CBS 4856</strain>
    </source>
</reference>
<dbReference type="Proteomes" id="UP000761534">
    <property type="component" value="Unassembled WGS sequence"/>
</dbReference>
<organism evidence="3 4">
    <name type="scientific">Trichomonascus ciferrii</name>
    <dbReference type="NCBI Taxonomy" id="44093"/>
    <lineage>
        <taxon>Eukaryota</taxon>
        <taxon>Fungi</taxon>
        <taxon>Dikarya</taxon>
        <taxon>Ascomycota</taxon>
        <taxon>Saccharomycotina</taxon>
        <taxon>Dipodascomycetes</taxon>
        <taxon>Dipodascales</taxon>
        <taxon>Trichomonascaceae</taxon>
        <taxon>Trichomonascus</taxon>
        <taxon>Trichomonascus ciferrii complex</taxon>
    </lineage>
</organism>
<accession>A0A642UZY7</accession>
<dbReference type="VEuPathDB" id="FungiDB:TRICI_004560"/>
<name>A0A642UZY7_9ASCO</name>
<evidence type="ECO:0000259" key="2">
    <source>
        <dbReference type="Pfam" id="PF10373"/>
    </source>
</evidence>
<dbReference type="Gene3D" id="3.40.50.1010">
    <property type="entry name" value="5'-nuclease"/>
    <property type="match status" value="1"/>
</dbReference>
<dbReference type="InterPro" id="IPR018834">
    <property type="entry name" value="DNA/RNA-bd_Est1-type"/>
</dbReference>
<evidence type="ECO:0000313" key="3">
    <source>
        <dbReference type="EMBL" id="KAA8909248.1"/>
    </source>
</evidence>
<dbReference type="GO" id="GO:0042162">
    <property type="term" value="F:telomeric DNA binding"/>
    <property type="evidence" value="ECO:0007669"/>
    <property type="project" value="TreeGrafter"/>
</dbReference>
<gene>
    <name evidence="3" type="ORF">TRICI_004560</name>
</gene>
<evidence type="ECO:0000256" key="1">
    <source>
        <dbReference type="SAM" id="MobiDB-lite"/>
    </source>
</evidence>
<dbReference type="OrthoDB" id="2017974at2759"/>